<dbReference type="InterPro" id="IPR027271">
    <property type="entry name" value="Acetolactate_synth/TF_NikR_C"/>
</dbReference>
<organism evidence="1 2">
    <name type="scientific">Candidatus Ozemobacter sibiricus</name>
    <dbReference type="NCBI Taxonomy" id="2268124"/>
    <lineage>
        <taxon>Bacteria</taxon>
        <taxon>Candidatus Ozemobacteria</taxon>
        <taxon>Candidatus Ozemobacterales</taxon>
        <taxon>Candidatus Ozemobacteraceae</taxon>
        <taxon>Candidatus Ozemobacter</taxon>
    </lineage>
</organism>
<dbReference type="Proteomes" id="UP000252355">
    <property type="component" value="Unassembled WGS sequence"/>
</dbReference>
<evidence type="ECO:0000313" key="2">
    <source>
        <dbReference type="Proteomes" id="UP000252355"/>
    </source>
</evidence>
<proteinExistence type="predicted"/>
<comment type="caution">
    <text evidence="1">The sequence shown here is derived from an EMBL/GenBank/DDBJ whole genome shotgun (WGS) entry which is preliminary data.</text>
</comment>
<dbReference type="Gene3D" id="3.30.70.1150">
    <property type="entry name" value="ACT-like. Chain A, domain 2"/>
    <property type="match status" value="1"/>
</dbReference>
<accession>A0A367ZMJ2</accession>
<dbReference type="InterPro" id="IPR045865">
    <property type="entry name" value="ACT-like_dom_sf"/>
</dbReference>
<reference evidence="1 2" key="1">
    <citation type="submission" date="2018-05" db="EMBL/GenBank/DDBJ databases">
        <title>A metagenomic window into the 2 km-deep terrestrial subsurface aquifer revealed taxonomically and functionally diverse microbial community comprising novel uncultured bacterial lineages.</title>
        <authorList>
            <person name="Kadnikov V.V."/>
            <person name="Mardanov A.V."/>
            <person name="Beletsky A.V."/>
            <person name="Banks D."/>
            <person name="Pimenov N.V."/>
            <person name="Frank Y.A."/>
            <person name="Karnachuk O.V."/>
            <person name="Ravin N.V."/>
        </authorList>
    </citation>
    <scope>NUCLEOTIDE SEQUENCE [LARGE SCALE GENOMIC DNA]</scope>
    <source>
        <strain evidence="1">BY5</strain>
    </source>
</reference>
<gene>
    <name evidence="1" type="ORF">OZSIB_1293</name>
</gene>
<dbReference type="EMBL" id="QOQW01000021">
    <property type="protein sequence ID" value="RCK78571.1"/>
    <property type="molecule type" value="Genomic_DNA"/>
</dbReference>
<sequence length="90" mass="9734">MEKTVMLILIGKRKETAINVQKILTGWGDIIKTRLGIHDGAGTASPDTGLLILELVGPEAKQDELFRKISLLPDVNAKMVKIGLREPSGA</sequence>
<evidence type="ECO:0000313" key="1">
    <source>
        <dbReference type="EMBL" id="RCK78571.1"/>
    </source>
</evidence>
<dbReference type="SUPFAM" id="SSF55021">
    <property type="entry name" value="ACT-like"/>
    <property type="match status" value="1"/>
</dbReference>
<dbReference type="AlphaFoldDB" id="A0A367ZMJ2"/>
<protein>
    <submittedName>
        <fullName evidence="1">Uncharacterized protein</fullName>
    </submittedName>
</protein>
<name>A0A367ZMJ2_9BACT</name>